<comment type="caution">
    <text evidence="1">The sequence shown here is derived from an EMBL/GenBank/DDBJ whole genome shotgun (WGS) entry which is preliminary data.</text>
</comment>
<reference evidence="1" key="1">
    <citation type="submission" date="2021-03" db="EMBL/GenBank/DDBJ databases">
        <title>Evolutionary innovations through gain and loss of genes in the ectomycorrhizal Boletales.</title>
        <authorList>
            <person name="Wu G."/>
            <person name="Miyauchi S."/>
            <person name="Morin E."/>
            <person name="Yang Z.-L."/>
            <person name="Xu J."/>
            <person name="Martin F.M."/>
        </authorList>
    </citation>
    <scope>NUCLEOTIDE SEQUENCE</scope>
    <source>
        <strain evidence="1">BR01</strain>
    </source>
</reference>
<protein>
    <submittedName>
        <fullName evidence="1">Uncharacterized protein</fullName>
    </submittedName>
</protein>
<evidence type="ECO:0000313" key="1">
    <source>
        <dbReference type="EMBL" id="KAG6369725.1"/>
    </source>
</evidence>
<dbReference type="EMBL" id="JAGFBS010000068">
    <property type="protein sequence ID" value="KAG6369725.1"/>
    <property type="molecule type" value="Genomic_DNA"/>
</dbReference>
<proteinExistence type="predicted"/>
<dbReference type="AlphaFoldDB" id="A0A8I3A4B1"/>
<sequence length="263" mass="29800">MFFFRIALYFTNTNRAMAYFSYILLYFDSRLIPSFPQYPGHPAGCLCTIPKLGTLRDLWYRLFAMCVFPSFLGEEQHLIRISSDTCFTRIVGTQPPGGRMGTSEGVCNPQGDTAAFLQSSLSRPTISTHPMGSQCEAAAEKTAPARSLLNKDSINIAQHAQRITPRMRGRWLESALPCMYLKSVRRPPARLKPPLGQPRIPIAIRVYLQRRAWTLRVRCVTFTLFLELSSTMRRTGGCPEPRATWPELPMRNLPQGKVTTFHP</sequence>
<evidence type="ECO:0000313" key="2">
    <source>
        <dbReference type="Proteomes" id="UP000683000"/>
    </source>
</evidence>
<dbReference type="Proteomes" id="UP000683000">
    <property type="component" value="Unassembled WGS sequence"/>
</dbReference>
<organism evidence="1 2">
    <name type="scientific">Boletus reticuloceps</name>
    <dbReference type="NCBI Taxonomy" id="495285"/>
    <lineage>
        <taxon>Eukaryota</taxon>
        <taxon>Fungi</taxon>
        <taxon>Dikarya</taxon>
        <taxon>Basidiomycota</taxon>
        <taxon>Agaricomycotina</taxon>
        <taxon>Agaricomycetes</taxon>
        <taxon>Agaricomycetidae</taxon>
        <taxon>Boletales</taxon>
        <taxon>Boletineae</taxon>
        <taxon>Boletaceae</taxon>
        <taxon>Boletoideae</taxon>
        <taxon>Boletus</taxon>
    </lineage>
</organism>
<name>A0A8I3A4B1_9AGAM</name>
<keyword evidence="2" id="KW-1185">Reference proteome</keyword>
<gene>
    <name evidence="1" type="ORF">JVT61DRAFT_13656</name>
</gene>
<accession>A0A8I3A4B1</accession>